<keyword evidence="3" id="KW-1003">Cell membrane</keyword>
<dbReference type="GO" id="GO:0004190">
    <property type="term" value="F:aspartic-type endopeptidase activity"/>
    <property type="evidence" value="ECO:0007669"/>
    <property type="project" value="UniProtKB-EC"/>
</dbReference>
<keyword evidence="9" id="KW-0645">Protease</keyword>
<feature type="transmembrane region" description="Helical" evidence="10">
    <location>
        <begin position="146"/>
        <end position="164"/>
    </location>
</feature>
<dbReference type="Proteomes" id="UP000681075">
    <property type="component" value="Unassembled WGS sequence"/>
</dbReference>
<keyword evidence="9" id="KW-0378">Hydrolase</keyword>
<dbReference type="AlphaFoldDB" id="A0A8S8XKU3"/>
<accession>A0A8S8XKU3</accession>
<dbReference type="InterPro" id="IPR010627">
    <property type="entry name" value="Prepilin_pept_A24_N"/>
</dbReference>
<dbReference type="EMBL" id="BOPV01000001">
    <property type="protein sequence ID" value="GIL41786.1"/>
    <property type="molecule type" value="Genomic_DNA"/>
</dbReference>
<dbReference type="PANTHER" id="PTHR30487">
    <property type="entry name" value="TYPE 4 PREPILIN-LIKE PROTEINS LEADER PEPTIDE-PROCESSING ENZYME"/>
    <property type="match status" value="1"/>
</dbReference>
<name>A0A8S8XKU3_9PROT</name>
<keyword evidence="7 10" id="KW-0472">Membrane</keyword>
<keyword evidence="9" id="KW-0489">Methyltransferase</keyword>
<dbReference type="EC" id="3.4.23.43" evidence="9"/>
<dbReference type="InterPro" id="IPR000045">
    <property type="entry name" value="Prepilin_IV_endopep_pep"/>
</dbReference>
<comment type="subcellular location">
    <subcellularLocation>
        <location evidence="1">Cell inner membrane</location>
        <topology evidence="1">Multi-pass membrane protein</topology>
    </subcellularLocation>
    <subcellularLocation>
        <location evidence="9">Cell membrane</location>
        <topology evidence="9">Multi-pass membrane protein</topology>
    </subcellularLocation>
</comment>
<feature type="transmembrane region" description="Helical" evidence="10">
    <location>
        <begin position="70"/>
        <end position="92"/>
    </location>
</feature>
<dbReference type="GO" id="GO:0008168">
    <property type="term" value="F:methyltransferase activity"/>
    <property type="evidence" value="ECO:0007669"/>
    <property type="project" value="UniProtKB-KW"/>
</dbReference>
<protein>
    <recommendedName>
        <fullName evidence="9">Prepilin leader peptidase/N-methyltransferase</fullName>
        <ecNumber evidence="9">2.1.1.-</ecNumber>
        <ecNumber evidence="9">3.4.23.43</ecNumber>
    </recommendedName>
</protein>
<dbReference type="Pfam" id="PF06750">
    <property type="entry name" value="A24_N_bact"/>
    <property type="match status" value="1"/>
</dbReference>
<keyword evidence="4" id="KW-0997">Cell inner membrane</keyword>
<evidence type="ECO:0000256" key="4">
    <source>
        <dbReference type="ARBA" id="ARBA00022519"/>
    </source>
</evidence>
<dbReference type="InterPro" id="IPR050882">
    <property type="entry name" value="Prepilin_peptidase/N-MTase"/>
</dbReference>
<sequence>MLTVLTALLGLVQGSLFATIVLRLPQARPIGMARSVCDACGVRLVWFELVPLLSWGWLRGRCRRCGTTIALVHPLLEAGSMLVWIAALYLAPGDVPERFAWGFLGASTLALLWSDFADQLLPDLIVGSIAVVGLTRAATLQTLNEAVGASLLAGSLLLLVRWAFIRLRKREALGFGDVKLFAALGLWMQPQQIGPALLIAALATLTVALAARVQPQREIPFGPGLLLGAWIVFTIA</sequence>
<evidence type="ECO:0000256" key="1">
    <source>
        <dbReference type="ARBA" id="ARBA00004429"/>
    </source>
</evidence>
<evidence type="ECO:0000256" key="3">
    <source>
        <dbReference type="ARBA" id="ARBA00022475"/>
    </source>
</evidence>
<keyword evidence="14" id="KW-1185">Reference proteome</keyword>
<proteinExistence type="inferred from homology"/>
<evidence type="ECO:0000256" key="2">
    <source>
        <dbReference type="ARBA" id="ARBA00005801"/>
    </source>
</evidence>
<comment type="similarity">
    <text evidence="2 8">Belongs to the peptidase A24 family.</text>
</comment>
<dbReference type="Pfam" id="PF01478">
    <property type="entry name" value="Peptidase_A24"/>
    <property type="match status" value="1"/>
</dbReference>
<evidence type="ECO:0000313" key="14">
    <source>
        <dbReference type="Proteomes" id="UP000681075"/>
    </source>
</evidence>
<evidence type="ECO:0000259" key="11">
    <source>
        <dbReference type="Pfam" id="PF01478"/>
    </source>
</evidence>
<feature type="transmembrane region" description="Helical" evidence="10">
    <location>
        <begin position="121"/>
        <end position="140"/>
    </location>
</feature>
<dbReference type="GO" id="GO:0006465">
    <property type="term" value="P:signal peptide processing"/>
    <property type="evidence" value="ECO:0007669"/>
    <property type="project" value="TreeGrafter"/>
</dbReference>
<keyword evidence="9" id="KW-0511">Multifunctional enzyme</keyword>
<comment type="catalytic activity">
    <reaction evidence="9">
        <text>Typically cleaves a -Gly-|-Phe- bond to release an N-terminal, basic peptide of 5-8 residues from type IV prepilin, and then N-methylates the new N-terminal amino group, the methyl donor being S-adenosyl-L-methionine.</text>
        <dbReference type="EC" id="3.4.23.43"/>
    </reaction>
</comment>
<gene>
    <name evidence="13" type="ORF">TMPK1_40230</name>
</gene>
<dbReference type="InterPro" id="IPR014032">
    <property type="entry name" value="Peptidase_A24A_bac"/>
</dbReference>
<dbReference type="EC" id="2.1.1.-" evidence="9"/>
<dbReference type="PRINTS" id="PR00864">
    <property type="entry name" value="PREPILNPTASE"/>
</dbReference>
<keyword evidence="9" id="KW-0808">Transferase</keyword>
<dbReference type="PANTHER" id="PTHR30487:SF0">
    <property type="entry name" value="PREPILIN LEADER PEPTIDASE_N-METHYLTRANSFERASE-RELATED"/>
    <property type="match status" value="1"/>
</dbReference>
<evidence type="ECO:0000256" key="9">
    <source>
        <dbReference type="RuleBase" id="RU003794"/>
    </source>
</evidence>
<dbReference type="Gene3D" id="1.20.120.1220">
    <property type="match status" value="1"/>
</dbReference>
<reference evidence="13" key="1">
    <citation type="submission" date="2021-02" db="EMBL/GenBank/DDBJ databases">
        <title>Genome sequence of Rhodospirillales sp. strain TMPK1 isolated from soil.</title>
        <authorList>
            <person name="Nakai R."/>
            <person name="Kusada H."/>
            <person name="Tamaki H."/>
        </authorList>
    </citation>
    <scope>NUCLEOTIDE SEQUENCE</scope>
    <source>
        <strain evidence="13">TMPK1</strain>
    </source>
</reference>
<evidence type="ECO:0000256" key="10">
    <source>
        <dbReference type="SAM" id="Phobius"/>
    </source>
</evidence>
<feature type="domain" description="Prepilin peptidase A24 N-terminal" evidence="12">
    <location>
        <begin position="8"/>
        <end position="88"/>
    </location>
</feature>
<feature type="transmembrane region" description="Helical" evidence="10">
    <location>
        <begin position="193"/>
        <end position="211"/>
    </location>
</feature>
<evidence type="ECO:0000313" key="13">
    <source>
        <dbReference type="EMBL" id="GIL41786.1"/>
    </source>
</evidence>
<evidence type="ECO:0000256" key="5">
    <source>
        <dbReference type="ARBA" id="ARBA00022692"/>
    </source>
</evidence>
<dbReference type="GO" id="GO:0005886">
    <property type="term" value="C:plasma membrane"/>
    <property type="evidence" value="ECO:0007669"/>
    <property type="project" value="UniProtKB-SubCell"/>
</dbReference>
<keyword evidence="6 10" id="KW-1133">Transmembrane helix</keyword>
<evidence type="ECO:0000256" key="6">
    <source>
        <dbReference type="ARBA" id="ARBA00022989"/>
    </source>
</evidence>
<keyword evidence="5 9" id="KW-0812">Transmembrane</keyword>
<evidence type="ECO:0000256" key="7">
    <source>
        <dbReference type="ARBA" id="ARBA00023136"/>
    </source>
</evidence>
<feature type="domain" description="Prepilin type IV endopeptidase peptidase" evidence="11">
    <location>
        <begin position="105"/>
        <end position="208"/>
    </location>
</feature>
<organism evidence="13 14">
    <name type="scientific">Roseiterribacter gracilis</name>
    <dbReference type="NCBI Taxonomy" id="2812848"/>
    <lineage>
        <taxon>Bacteria</taxon>
        <taxon>Pseudomonadati</taxon>
        <taxon>Pseudomonadota</taxon>
        <taxon>Alphaproteobacteria</taxon>
        <taxon>Rhodospirillales</taxon>
        <taxon>Roseiterribacteraceae</taxon>
        <taxon>Roseiterribacter</taxon>
    </lineage>
</organism>
<comment type="caution">
    <text evidence="13">The sequence shown here is derived from an EMBL/GenBank/DDBJ whole genome shotgun (WGS) entry which is preliminary data.</text>
</comment>
<dbReference type="GO" id="GO:0032259">
    <property type="term" value="P:methylation"/>
    <property type="evidence" value="ECO:0007669"/>
    <property type="project" value="UniProtKB-KW"/>
</dbReference>
<evidence type="ECO:0000259" key="12">
    <source>
        <dbReference type="Pfam" id="PF06750"/>
    </source>
</evidence>
<comment type="function">
    <text evidence="9">Plays an essential role in type IV pili and type II pseudopili formation by proteolytically removing the leader sequence from substrate proteins and subsequently monomethylating the alpha-amino group of the newly exposed N-terminal phenylalanine.</text>
</comment>
<evidence type="ECO:0000256" key="8">
    <source>
        <dbReference type="RuleBase" id="RU003793"/>
    </source>
</evidence>